<dbReference type="AlphaFoldDB" id="A0A075WCE8"/>
<protein>
    <submittedName>
        <fullName evidence="1">Uncharacterized protein</fullName>
    </submittedName>
</protein>
<dbReference type="HOGENOM" id="CLU_803466_0_0_2"/>
<accession>A0A075WCE8</accession>
<dbReference type="Pfam" id="PF08735">
    <property type="entry name" value="DUF1786"/>
    <property type="match status" value="1"/>
</dbReference>
<dbReference type="PIRSF" id="PIRSF029129">
    <property type="entry name" value="DUF1786_pyruvate_format-lyase"/>
    <property type="match status" value="1"/>
</dbReference>
<dbReference type="EMBL" id="CP006577">
    <property type="protein sequence ID" value="AIG97232.1"/>
    <property type="molecule type" value="Genomic_DNA"/>
</dbReference>
<evidence type="ECO:0000313" key="1">
    <source>
        <dbReference type="EMBL" id="AIG97232.1"/>
    </source>
</evidence>
<sequence length="336" mass="38147">MLGGESVFTLDVGSGTQDFMLFAEENERNCPKAILPSPTRILAKKIERVEGDVFLRGYTMGGGAITFAVRRHLQRYRVYATERAALTFADNLERVREMGIIIGEPEGDAVELETKDVDMPFFSDFIEKMGYEMPRYYVVAVQDHGFSPQISNRVFRFRMFESLLRKNPGIEGFLFHHREIPPEFNRMRDAASSVLDYVRAEVYVVDTVFAAIAGCALQVKEFPALLVNFGNSHLTAAIVDEDYRIKALLEHHTPVLRRRGVDEIKSLLERFERGELSNEYVLSDEGHGCYYDEVVDVRERLCTGPNAHLSPFKEVGGDPMVVGNLGMMFLLRKKVT</sequence>
<gene>
    <name evidence="1" type="ORF">AFULGI_00004180</name>
</gene>
<proteinExistence type="predicted"/>
<dbReference type="Proteomes" id="UP000028501">
    <property type="component" value="Chromosome"/>
</dbReference>
<name>A0A075WCE8_ARCFL</name>
<organism evidence="1 2">
    <name type="scientific">Archaeoglobus fulgidus DSM 8774</name>
    <dbReference type="NCBI Taxonomy" id="1344584"/>
    <lineage>
        <taxon>Archaea</taxon>
        <taxon>Methanobacteriati</taxon>
        <taxon>Methanobacteriota</taxon>
        <taxon>Archaeoglobi</taxon>
        <taxon>Archaeoglobales</taxon>
        <taxon>Archaeoglobaceae</taxon>
        <taxon>Archaeoglobus</taxon>
    </lineage>
</organism>
<dbReference type="KEGG" id="afg:AFULGI_00004180"/>
<evidence type="ECO:0000313" key="2">
    <source>
        <dbReference type="Proteomes" id="UP000028501"/>
    </source>
</evidence>
<dbReference type="GeneID" id="24793952"/>
<dbReference type="InterPro" id="IPR014846">
    <property type="entry name" value="DUF1786_pyruvate_format-lyase"/>
</dbReference>
<dbReference type="RefSeq" id="WP_048094940.1">
    <property type="nucleotide sequence ID" value="NZ_CP006577.1"/>
</dbReference>
<reference evidence="1 2" key="1">
    <citation type="submission" date="2013-07" db="EMBL/GenBank/DDBJ databases">
        <title>Genome of Archaeoglobus fulgidus.</title>
        <authorList>
            <person name="Fiebig A."/>
            <person name="Birkeland N.-K."/>
        </authorList>
    </citation>
    <scope>NUCLEOTIDE SEQUENCE [LARGE SCALE GENOMIC DNA]</scope>
    <source>
        <strain evidence="1 2">DSM 8774</strain>
    </source>
</reference>